<evidence type="ECO:0000313" key="2">
    <source>
        <dbReference type="EMBL" id="UZJ26888.1"/>
    </source>
</evidence>
<protein>
    <submittedName>
        <fullName evidence="2">ParA family protein</fullName>
    </submittedName>
</protein>
<dbReference type="Pfam" id="PF13614">
    <property type="entry name" value="AAA_31"/>
    <property type="match status" value="1"/>
</dbReference>
<feature type="domain" description="AAA" evidence="1">
    <location>
        <begin position="10"/>
        <end position="191"/>
    </location>
</feature>
<dbReference type="InterPro" id="IPR027417">
    <property type="entry name" value="P-loop_NTPase"/>
</dbReference>
<keyword evidence="2" id="KW-0614">Plasmid</keyword>
<dbReference type="RefSeq" id="WP_265384992.1">
    <property type="nucleotide sequence ID" value="NZ_CP110616.1"/>
</dbReference>
<accession>A0ABY6P6Z0</accession>
<reference evidence="2" key="1">
    <citation type="submission" date="2022-10" db="EMBL/GenBank/DDBJ databases">
        <title>Rhodococcus sp.75.</title>
        <authorList>
            <person name="Sun M."/>
        </authorList>
    </citation>
    <scope>NUCLEOTIDE SEQUENCE</scope>
    <source>
        <strain evidence="2">75</strain>
        <plasmid evidence="2">unnamed1</plasmid>
    </source>
</reference>
<name>A0ABY6P6Z0_9NOCA</name>
<dbReference type="InterPro" id="IPR050678">
    <property type="entry name" value="DNA_Partitioning_ATPase"/>
</dbReference>
<dbReference type="SUPFAM" id="SSF52540">
    <property type="entry name" value="P-loop containing nucleoside triphosphate hydrolases"/>
    <property type="match status" value="1"/>
</dbReference>
<evidence type="ECO:0000313" key="3">
    <source>
        <dbReference type="Proteomes" id="UP001164965"/>
    </source>
</evidence>
<geneLocation type="plasmid" evidence="2 3">
    <name>unnamed1</name>
</geneLocation>
<keyword evidence="3" id="KW-1185">Reference proteome</keyword>
<dbReference type="Gene3D" id="3.40.50.300">
    <property type="entry name" value="P-loop containing nucleotide triphosphate hydrolases"/>
    <property type="match status" value="1"/>
</dbReference>
<dbReference type="CDD" id="cd02042">
    <property type="entry name" value="ParAB_family"/>
    <property type="match status" value="1"/>
</dbReference>
<dbReference type="InterPro" id="IPR025669">
    <property type="entry name" value="AAA_dom"/>
</dbReference>
<dbReference type="Proteomes" id="UP001164965">
    <property type="component" value="Plasmid unnamed1"/>
</dbReference>
<dbReference type="EMBL" id="CP110616">
    <property type="protein sequence ID" value="UZJ26888.1"/>
    <property type="molecule type" value="Genomic_DNA"/>
</dbReference>
<dbReference type="PANTHER" id="PTHR13696">
    <property type="entry name" value="P-LOOP CONTAINING NUCLEOSIDE TRIPHOSPHATE HYDROLASE"/>
    <property type="match status" value="1"/>
</dbReference>
<sequence length="312" mass="32444">MNVNRDALSRVITIANGKGGVGKTSLATTLAGMAAEAGYRILIIDLDPQGNVGEDLGYTGAGRGDDGAGLVGSLAAGLPLAVTVEAARPGIDVISGGERLDDLAGLLLSRHRGGHAVADVLAEPLSRLLEANDYDLVIIDSPPGEPNLQLLALGAARWLIIPTRGDASSLKGMVRIVQRLVEARQHNPKLELLGVVLFGIASSATRVKREISAQITDALGGAAPLFLSTIRHSVAATDARGAGLLIHEQASRLEGEPFWKALKEGRKPTSPGAAPALASDYASLSHEILVRISELEQQPAGDEEHADETVKA</sequence>
<proteinExistence type="predicted"/>
<dbReference type="PANTHER" id="PTHR13696:SF99">
    <property type="entry name" value="COBYRINIC ACID AC-DIAMIDE SYNTHASE"/>
    <property type="match status" value="1"/>
</dbReference>
<evidence type="ECO:0000259" key="1">
    <source>
        <dbReference type="Pfam" id="PF13614"/>
    </source>
</evidence>
<gene>
    <name evidence="2" type="ORF">RHODO2019_18005</name>
</gene>
<organism evidence="2 3">
    <name type="scientific">Rhodococcus antarcticus</name>
    <dbReference type="NCBI Taxonomy" id="2987751"/>
    <lineage>
        <taxon>Bacteria</taxon>
        <taxon>Bacillati</taxon>
        <taxon>Actinomycetota</taxon>
        <taxon>Actinomycetes</taxon>
        <taxon>Mycobacteriales</taxon>
        <taxon>Nocardiaceae</taxon>
        <taxon>Rhodococcus</taxon>
    </lineage>
</organism>